<organism evidence="1 2">
    <name type="scientific">Perca flavescens</name>
    <name type="common">American yellow perch</name>
    <name type="synonym">Morone flavescens</name>
    <dbReference type="NCBI Taxonomy" id="8167"/>
    <lineage>
        <taxon>Eukaryota</taxon>
        <taxon>Metazoa</taxon>
        <taxon>Chordata</taxon>
        <taxon>Craniata</taxon>
        <taxon>Vertebrata</taxon>
        <taxon>Euteleostomi</taxon>
        <taxon>Actinopterygii</taxon>
        <taxon>Neopterygii</taxon>
        <taxon>Teleostei</taxon>
        <taxon>Neoteleostei</taxon>
        <taxon>Acanthomorphata</taxon>
        <taxon>Eupercaria</taxon>
        <taxon>Perciformes</taxon>
        <taxon>Percoidei</taxon>
        <taxon>Percidae</taxon>
        <taxon>Percinae</taxon>
        <taxon>Perca</taxon>
    </lineage>
</organism>
<reference evidence="1 2" key="1">
    <citation type="submission" date="2019-01" db="EMBL/GenBank/DDBJ databases">
        <title>A chromosome-scale genome assembly of the yellow perch, Perca flavescens.</title>
        <authorList>
            <person name="Feron R."/>
            <person name="Morvezen R."/>
            <person name="Bestin A."/>
            <person name="Haffray P."/>
            <person name="Klopp C."/>
            <person name="Zahm M."/>
            <person name="Cabau C."/>
            <person name="Roques C."/>
            <person name="Donnadieu C."/>
            <person name="Bouchez O."/>
            <person name="Christie M."/>
            <person name="Larson W."/>
            <person name="Guiguen Y."/>
        </authorList>
    </citation>
    <scope>NUCLEOTIDE SEQUENCE [LARGE SCALE GENOMIC DNA]</scope>
    <source>
        <strain evidence="1">YP-PL-M2</strain>
        <tissue evidence="1">Blood</tissue>
    </source>
</reference>
<comment type="caution">
    <text evidence="1">The sequence shown here is derived from an EMBL/GenBank/DDBJ whole genome shotgun (WGS) entry which is preliminary data.</text>
</comment>
<dbReference type="AlphaFoldDB" id="A0A484CMZ0"/>
<keyword evidence="2" id="KW-1185">Reference proteome</keyword>
<dbReference type="Proteomes" id="UP000295070">
    <property type="component" value="Chromosome 13"/>
</dbReference>
<name>A0A484CMZ0_PERFV</name>
<accession>A0A484CMZ0</accession>
<proteinExistence type="predicted"/>
<evidence type="ECO:0000313" key="1">
    <source>
        <dbReference type="EMBL" id="TDH05141.1"/>
    </source>
</evidence>
<protein>
    <submittedName>
        <fullName evidence="1">Uncharacterized protein</fullName>
    </submittedName>
</protein>
<sequence>MREQVNVTLKCKGLKIISAADSDSSGLLSSSWLHRSVGSAGSIRYFNSLWIVGVEDALPRLVPGEPETFFPRCVLARHR</sequence>
<gene>
    <name evidence="1" type="ORF">EPR50_G00140240</name>
</gene>
<dbReference type="EMBL" id="SCKG01000013">
    <property type="protein sequence ID" value="TDH05141.1"/>
    <property type="molecule type" value="Genomic_DNA"/>
</dbReference>
<evidence type="ECO:0000313" key="2">
    <source>
        <dbReference type="Proteomes" id="UP000295070"/>
    </source>
</evidence>